<feature type="compositionally biased region" description="Basic residues" evidence="2">
    <location>
        <begin position="493"/>
        <end position="509"/>
    </location>
</feature>
<comment type="subunit">
    <text evidence="1">Component of the TIM23 complex.</text>
</comment>
<dbReference type="SUPFAM" id="SSF56784">
    <property type="entry name" value="HAD-like"/>
    <property type="match status" value="1"/>
</dbReference>
<gene>
    <name evidence="4" type="ORF">E8E13_006644</name>
</gene>
<comment type="function">
    <text evidence="1">Essential component of the TIM23 complex, a complex that mediates the translocation of transit peptide-containing proteins across the mitochondrial inner membrane.</text>
</comment>
<proteinExistence type="inferred from homology"/>
<evidence type="ECO:0000256" key="1">
    <source>
        <dbReference type="RuleBase" id="RU365079"/>
    </source>
</evidence>
<dbReference type="OrthoDB" id="1711508at2759"/>
<keyword evidence="1" id="KW-0653">Protein transport</keyword>
<keyword evidence="1" id="KW-0811">Translocation</keyword>
<evidence type="ECO:0000313" key="5">
    <source>
        <dbReference type="Proteomes" id="UP000801428"/>
    </source>
</evidence>
<dbReference type="SMART" id="SM00577">
    <property type="entry name" value="CPDc"/>
    <property type="match status" value="1"/>
</dbReference>
<dbReference type="EMBL" id="SWKU01000010">
    <property type="protein sequence ID" value="KAF3003034.1"/>
    <property type="molecule type" value="Genomic_DNA"/>
</dbReference>
<dbReference type="GO" id="GO:0015031">
    <property type="term" value="P:protein transport"/>
    <property type="evidence" value="ECO:0007669"/>
    <property type="project" value="UniProtKB-KW"/>
</dbReference>
<dbReference type="Proteomes" id="UP000801428">
    <property type="component" value="Unassembled WGS sequence"/>
</dbReference>
<keyword evidence="1" id="KW-0496">Mitochondrion</keyword>
<organism evidence="4 5">
    <name type="scientific">Curvularia kusanoi</name>
    <name type="common">Cochliobolus kusanoi</name>
    <dbReference type="NCBI Taxonomy" id="90978"/>
    <lineage>
        <taxon>Eukaryota</taxon>
        <taxon>Fungi</taxon>
        <taxon>Dikarya</taxon>
        <taxon>Ascomycota</taxon>
        <taxon>Pezizomycotina</taxon>
        <taxon>Dothideomycetes</taxon>
        <taxon>Pleosporomycetidae</taxon>
        <taxon>Pleosporales</taxon>
        <taxon>Pleosporineae</taxon>
        <taxon>Pleosporaceae</taxon>
        <taxon>Curvularia</taxon>
    </lineage>
</organism>
<dbReference type="InterPro" id="IPR023214">
    <property type="entry name" value="HAD_sf"/>
</dbReference>
<name>A0A9P4TG71_CURKU</name>
<dbReference type="InterPro" id="IPR036412">
    <property type="entry name" value="HAD-like_sf"/>
</dbReference>
<keyword evidence="5" id="KW-1185">Reference proteome</keyword>
<feature type="region of interest" description="Disordered" evidence="2">
    <location>
        <begin position="482"/>
        <end position="549"/>
    </location>
</feature>
<accession>A0A9P4TG71</accession>
<comment type="similarity">
    <text evidence="1">Belongs to the TIM50 family.</text>
</comment>
<feature type="compositionally biased region" description="Polar residues" evidence="2">
    <location>
        <begin position="98"/>
        <end position="114"/>
    </location>
</feature>
<protein>
    <recommendedName>
        <fullName evidence="1">Mitochondrial import inner membrane translocase subunit TIM50</fullName>
    </recommendedName>
</protein>
<feature type="region of interest" description="Disordered" evidence="2">
    <location>
        <begin position="27"/>
        <end position="116"/>
    </location>
</feature>
<dbReference type="Pfam" id="PF03031">
    <property type="entry name" value="NIF"/>
    <property type="match status" value="1"/>
</dbReference>
<dbReference type="GO" id="GO:0005744">
    <property type="term" value="C:TIM23 mitochondrial import inner membrane translocase complex"/>
    <property type="evidence" value="ECO:0007669"/>
    <property type="project" value="UniProtKB-UniRule"/>
</dbReference>
<keyword evidence="1" id="KW-0813">Transport</keyword>
<reference evidence="4" key="1">
    <citation type="submission" date="2019-04" db="EMBL/GenBank/DDBJ databases">
        <title>Sequencing of skin fungus with MAO and IRED activity.</title>
        <authorList>
            <person name="Marsaioli A.J."/>
            <person name="Bonatto J.M.C."/>
            <person name="Reis Junior O."/>
        </authorList>
    </citation>
    <scope>NUCLEOTIDE SEQUENCE</scope>
    <source>
        <strain evidence="4">30M1</strain>
    </source>
</reference>
<evidence type="ECO:0000259" key="3">
    <source>
        <dbReference type="PROSITE" id="PS50969"/>
    </source>
</evidence>
<dbReference type="PROSITE" id="PS50969">
    <property type="entry name" value="FCP1"/>
    <property type="match status" value="1"/>
</dbReference>
<dbReference type="InterPro" id="IPR050365">
    <property type="entry name" value="TIM50"/>
</dbReference>
<evidence type="ECO:0000256" key="2">
    <source>
        <dbReference type="SAM" id="MobiDB-lite"/>
    </source>
</evidence>
<feature type="domain" description="FCP1 homology" evidence="3">
    <location>
        <begin position="268"/>
        <end position="438"/>
    </location>
</feature>
<sequence length="549" mass="61668">MSVEFQRYIPHDAAVAEPNTNPLKAAVGHHDSASPLHSHSQPPVAMNNDYNPWAQPFTPNYAYPDQTNDQRRDRNQPQNTMGGYMPPASAANAPQYANHGQPQHFNPNGGQTYNPPAAQQQFLAQAYYYQWAQQYGINQGFTPLNPPQQALGQTPQRNYPFFAPSFAAMQPQSGFQGVSNPNLQYAFDELCKGIKEQNCRTNSRRRASTPLSDEEPIHIVATGPAKLKQKHHTVAPTGRSKERKIMLPPPAPTKAYMAQAAEDPSTIEPSGRILVILDLNGTLLYRPNRNVKTMIARPFLGPFLRYLFANFAVMVWSSARPENVSSLVQQSLEEDLRKSLVAQLARDAFNLKPEHYSANVQVYKNLELVWKRDEIQRQHPDYEKGGRFGQHNTVLIDDSMLKASAQPFNLLLISEFSATPQQLQEDKLRDVAGYLDVLRTQHDVSKFMKREPFRHDLNKWKYAWPAEDMLAQNPAHKAGEVQAPGFTQEPSKKKEKKAKKVKKNRKAKKREAEAKAAQAMGLGVEHAVQSDDSGSEEEKEASDGGIRLA</sequence>
<comment type="caution">
    <text evidence="4">The sequence shown here is derived from an EMBL/GenBank/DDBJ whole genome shotgun (WGS) entry which is preliminary data.</text>
</comment>
<evidence type="ECO:0000313" key="4">
    <source>
        <dbReference type="EMBL" id="KAF3003034.1"/>
    </source>
</evidence>
<dbReference type="Gene3D" id="3.40.50.1000">
    <property type="entry name" value="HAD superfamily/HAD-like"/>
    <property type="match status" value="1"/>
</dbReference>
<dbReference type="InterPro" id="IPR004274">
    <property type="entry name" value="FCP1_dom"/>
</dbReference>
<comment type="subcellular location">
    <subcellularLocation>
        <location evidence="1">Mitochondrion inner membrane</location>
        <topology evidence="1">Single-pass membrane protein</topology>
    </subcellularLocation>
</comment>
<keyword evidence="1" id="KW-0809">Transit peptide</keyword>
<dbReference type="AlphaFoldDB" id="A0A9P4TG71"/>
<dbReference type="PANTHER" id="PTHR12210">
    <property type="entry name" value="DULLARD PROTEIN PHOSPHATASE"/>
    <property type="match status" value="1"/>
</dbReference>